<evidence type="ECO:0000256" key="1">
    <source>
        <dbReference type="ARBA" id="ARBA00007812"/>
    </source>
</evidence>
<comment type="similarity">
    <text evidence="1">Belongs to the TPP enzyme family.</text>
</comment>
<dbReference type="GO" id="GO:0050660">
    <property type="term" value="F:flavin adenine dinucleotide binding"/>
    <property type="evidence" value="ECO:0007669"/>
    <property type="project" value="TreeGrafter"/>
</dbReference>
<organism evidence="3 4">
    <name type="scientific">Sphingomonas bacterium</name>
    <dbReference type="NCBI Taxonomy" id="1895847"/>
    <lineage>
        <taxon>Bacteria</taxon>
        <taxon>Pseudomonadati</taxon>
        <taxon>Pseudomonadota</taxon>
        <taxon>Alphaproteobacteria</taxon>
        <taxon>Sphingomonadales</taxon>
        <taxon>Sphingomonadaceae</taxon>
        <taxon>Sphingomonas</taxon>
    </lineage>
</organism>
<evidence type="ECO:0000313" key="3">
    <source>
        <dbReference type="EMBL" id="HCB76377.1"/>
    </source>
</evidence>
<dbReference type="InterPro" id="IPR029061">
    <property type="entry name" value="THDP-binding"/>
</dbReference>
<dbReference type="Gene3D" id="3.40.50.970">
    <property type="match status" value="1"/>
</dbReference>
<dbReference type="GO" id="GO:0030976">
    <property type="term" value="F:thiamine pyrophosphate binding"/>
    <property type="evidence" value="ECO:0007669"/>
    <property type="project" value="InterPro"/>
</dbReference>
<dbReference type="GO" id="GO:0005948">
    <property type="term" value="C:acetolactate synthase complex"/>
    <property type="evidence" value="ECO:0007669"/>
    <property type="project" value="TreeGrafter"/>
</dbReference>
<dbReference type="SUPFAM" id="SSF52518">
    <property type="entry name" value="Thiamin diphosphate-binding fold (THDP-binding)"/>
    <property type="match status" value="1"/>
</dbReference>
<accession>A0A3D0WC85</accession>
<dbReference type="Proteomes" id="UP000262699">
    <property type="component" value="Unassembled WGS sequence"/>
</dbReference>
<dbReference type="PANTHER" id="PTHR18968">
    <property type="entry name" value="THIAMINE PYROPHOSPHATE ENZYMES"/>
    <property type="match status" value="1"/>
</dbReference>
<name>A0A3D0WC85_9SPHN</name>
<dbReference type="InterPro" id="IPR045229">
    <property type="entry name" value="TPP_enz"/>
</dbReference>
<proteinExistence type="inferred from homology"/>
<sequence>MTLRTGGRILVDNLVAQGCDRLFQVPGESFLAVLDALVDVPAIDVVTCRQEGGVTFMASADGKMTGRPGIAFVTRGPGATNA</sequence>
<feature type="non-terminal residue" evidence="3">
    <location>
        <position position="82"/>
    </location>
</feature>
<protein>
    <submittedName>
        <fullName evidence="3">Thiamine pyrophosphate-binding protein</fullName>
    </submittedName>
</protein>
<gene>
    <name evidence="3" type="ORF">DEP91_09410</name>
</gene>
<dbReference type="InterPro" id="IPR012001">
    <property type="entry name" value="Thiamin_PyroP_enz_TPP-bd_dom"/>
</dbReference>
<comment type="caution">
    <text evidence="3">The sequence shown here is derived from an EMBL/GenBank/DDBJ whole genome shotgun (WGS) entry which is preliminary data.</text>
</comment>
<evidence type="ECO:0000313" key="4">
    <source>
        <dbReference type="Proteomes" id="UP000262699"/>
    </source>
</evidence>
<dbReference type="AlphaFoldDB" id="A0A3D0WC85"/>
<dbReference type="GO" id="GO:0009097">
    <property type="term" value="P:isoleucine biosynthetic process"/>
    <property type="evidence" value="ECO:0007669"/>
    <property type="project" value="TreeGrafter"/>
</dbReference>
<evidence type="ECO:0000259" key="2">
    <source>
        <dbReference type="Pfam" id="PF02776"/>
    </source>
</evidence>
<dbReference type="GO" id="GO:0003984">
    <property type="term" value="F:acetolactate synthase activity"/>
    <property type="evidence" value="ECO:0007669"/>
    <property type="project" value="TreeGrafter"/>
</dbReference>
<dbReference type="Pfam" id="PF02776">
    <property type="entry name" value="TPP_enzyme_N"/>
    <property type="match status" value="1"/>
</dbReference>
<feature type="domain" description="Thiamine pyrophosphate enzyme N-terminal TPP-binding" evidence="2">
    <location>
        <begin position="4"/>
        <end position="82"/>
    </location>
</feature>
<reference evidence="3 4" key="1">
    <citation type="journal article" date="2018" name="Nat. Biotechnol.">
        <title>A standardized bacterial taxonomy based on genome phylogeny substantially revises the tree of life.</title>
        <authorList>
            <person name="Parks D.H."/>
            <person name="Chuvochina M."/>
            <person name="Waite D.W."/>
            <person name="Rinke C."/>
            <person name="Skarshewski A."/>
            <person name="Chaumeil P.A."/>
            <person name="Hugenholtz P."/>
        </authorList>
    </citation>
    <scope>NUCLEOTIDE SEQUENCE [LARGE SCALE GENOMIC DNA]</scope>
    <source>
        <strain evidence="3">UBA9015</strain>
    </source>
</reference>
<dbReference type="EMBL" id="DOYJ01000258">
    <property type="protein sequence ID" value="HCB76377.1"/>
    <property type="molecule type" value="Genomic_DNA"/>
</dbReference>
<dbReference type="PANTHER" id="PTHR18968:SF120">
    <property type="entry name" value="ACETOLACTATE SYNTHASE LARGE SUBUNIT"/>
    <property type="match status" value="1"/>
</dbReference>
<dbReference type="CDD" id="cd07035">
    <property type="entry name" value="TPP_PYR_POX_like"/>
    <property type="match status" value="1"/>
</dbReference>
<dbReference type="GO" id="GO:0009099">
    <property type="term" value="P:L-valine biosynthetic process"/>
    <property type="evidence" value="ECO:0007669"/>
    <property type="project" value="TreeGrafter"/>
</dbReference>